<dbReference type="EMBL" id="CAFBLX010000018">
    <property type="protein sequence ID" value="CAB4879376.1"/>
    <property type="molecule type" value="Genomic_DNA"/>
</dbReference>
<gene>
    <name evidence="1" type="ORF">UFOPK3472_00469</name>
</gene>
<reference evidence="1" key="1">
    <citation type="submission" date="2020-05" db="EMBL/GenBank/DDBJ databases">
        <authorList>
            <person name="Chiriac C."/>
            <person name="Salcher M."/>
            <person name="Ghai R."/>
            <person name="Kavagutti S V."/>
        </authorList>
    </citation>
    <scope>NUCLEOTIDE SEQUENCE</scope>
</reference>
<accession>A0A6J7E8V2</accession>
<sequence length="64" mass="7562">MREIVRGIPMCLLKDYCWETMADHYGADRYSAFHQAVHKSIDFVELKRSLKEWLETQEEAENAA</sequence>
<evidence type="ECO:0000313" key="1">
    <source>
        <dbReference type="EMBL" id="CAB4879376.1"/>
    </source>
</evidence>
<organism evidence="1">
    <name type="scientific">freshwater metagenome</name>
    <dbReference type="NCBI Taxonomy" id="449393"/>
    <lineage>
        <taxon>unclassified sequences</taxon>
        <taxon>metagenomes</taxon>
        <taxon>ecological metagenomes</taxon>
    </lineage>
</organism>
<name>A0A6J7E8V2_9ZZZZ</name>
<protein>
    <submittedName>
        <fullName evidence="1">Unannotated protein</fullName>
    </submittedName>
</protein>
<proteinExistence type="predicted"/>
<dbReference type="AlphaFoldDB" id="A0A6J7E8V2"/>